<dbReference type="RefSeq" id="WP_282517190.1">
    <property type="nucleotide sequence ID" value="NZ_JASCIR010000064.1"/>
</dbReference>
<dbReference type="InterPro" id="IPR047757">
    <property type="entry name" value="AfsA-like"/>
</dbReference>
<evidence type="ECO:0000313" key="2">
    <source>
        <dbReference type="EMBL" id="MDI3390704.1"/>
    </source>
</evidence>
<reference evidence="2 3" key="1">
    <citation type="submission" date="2023-05" db="EMBL/GenBank/DDBJ databases">
        <title>Draft genome sequence of Streptomyces sp. B-S-A8 isolated from a cave soil in Thailand.</title>
        <authorList>
            <person name="Chamroensaksri N."/>
            <person name="Muangham S."/>
        </authorList>
    </citation>
    <scope>NUCLEOTIDE SEQUENCE [LARGE SCALE GENOMIC DNA]</scope>
    <source>
        <strain evidence="2 3">B-S-A8</strain>
    </source>
</reference>
<dbReference type="Pfam" id="PF03756">
    <property type="entry name" value="AfsA"/>
    <property type="match status" value="2"/>
</dbReference>
<organism evidence="2 3">
    <name type="scientific">Streptomyces solicavernae</name>
    <dbReference type="NCBI Taxonomy" id="3043614"/>
    <lineage>
        <taxon>Bacteria</taxon>
        <taxon>Bacillati</taxon>
        <taxon>Actinomycetota</taxon>
        <taxon>Actinomycetes</taxon>
        <taxon>Kitasatosporales</taxon>
        <taxon>Streptomycetaceae</taxon>
        <taxon>Streptomyces</taxon>
    </lineage>
</organism>
<comment type="caution">
    <text evidence="2">The sequence shown here is derived from an EMBL/GenBank/DDBJ whole genome shotgun (WGS) entry which is preliminary data.</text>
</comment>
<proteinExistence type="predicted"/>
<keyword evidence="3" id="KW-1185">Reference proteome</keyword>
<sequence length="328" mass="35426">MYDAAIESDAHKAAGHHADAHVPRTLVHKAADREVLLSAAQPLADDRFAVWMRWPHDHLLHGRSADGTRDPLIVVETMRQAGIYLSHRHHDVPMDHAFVLHSFEYDLSAPIRDHGNGSDAVLDITVRREPGKPDRFKLTSEAELRVGGRLVGRAGMSWQALAPRHYAVVRHRCAGVPSLADFTAPPADPVPLSPEAVGRDREDAVLIADCPERSGARRLRTDTGHPALFDHESDHVPGMVIVEAFRQAVLVEAAKGAPEGWEPRAMHTTFASFGELDQPVTVSAEPVGDHAYLATARQGERALATARVAGRPASPLAAMAAEAGAAAC</sequence>
<protein>
    <submittedName>
        <fullName evidence="2">ScbA/BarX family gamma-butyrolactone biosynthesis protein</fullName>
    </submittedName>
</protein>
<name>A0ABT6S205_9ACTN</name>
<evidence type="ECO:0000259" key="1">
    <source>
        <dbReference type="Pfam" id="PF03756"/>
    </source>
</evidence>
<feature type="domain" description="A-factor biosynthesis hotdog" evidence="1">
    <location>
        <begin position="196"/>
        <end position="289"/>
    </location>
</feature>
<accession>A0ABT6S205</accession>
<gene>
    <name evidence="2" type="ORF">QIS99_31585</name>
</gene>
<evidence type="ECO:0000313" key="3">
    <source>
        <dbReference type="Proteomes" id="UP001224661"/>
    </source>
</evidence>
<feature type="domain" description="A-factor biosynthesis hotdog" evidence="1">
    <location>
        <begin position="26"/>
        <end position="159"/>
    </location>
</feature>
<dbReference type="EMBL" id="JASCIR010000064">
    <property type="protein sequence ID" value="MDI3390704.1"/>
    <property type="molecule type" value="Genomic_DNA"/>
</dbReference>
<dbReference type="NCBIfam" id="NF041195">
    <property type="entry name" value="ScbA_BarX_GamBu"/>
    <property type="match status" value="1"/>
</dbReference>
<dbReference type="Proteomes" id="UP001224661">
    <property type="component" value="Unassembled WGS sequence"/>
</dbReference>
<dbReference type="InterPro" id="IPR005509">
    <property type="entry name" value="AfsA_hotdog_dom"/>
</dbReference>